<proteinExistence type="predicted"/>
<keyword evidence="2" id="KW-1185">Reference proteome</keyword>
<evidence type="ECO:0000313" key="2">
    <source>
        <dbReference type="Proteomes" id="UP000479000"/>
    </source>
</evidence>
<sequence length="138" mass="15796">MEVKTILFRKREKNVHKKRESPMATFENWCYKSIATTNGTPMAWNLHITPTGLIYFVIQCYFAGDFCSNVLQEAMGKEWEIASHPMSARILEQVIPNSNWADGATVRECLASRLTWDHLGCPAHLLETIVRDAGRRVK</sequence>
<dbReference type="AlphaFoldDB" id="A0A6H5GVM4"/>
<accession>A0A6H5GVM4</accession>
<dbReference type="OrthoDB" id="9987665at2759"/>
<dbReference type="EMBL" id="CADCXU010018990">
    <property type="protein sequence ID" value="CAB0007337.1"/>
    <property type="molecule type" value="Genomic_DNA"/>
</dbReference>
<evidence type="ECO:0000313" key="1">
    <source>
        <dbReference type="EMBL" id="CAB0007337.1"/>
    </source>
</evidence>
<organism evidence="1 2">
    <name type="scientific">Nesidiocoris tenuis</name>
    <dbReference type="NCBI Taxonomy" id="355587"/>
    <lineage>
        <taxon>Eukaryota</taxon>
        <taxon>Metazoa</taxon>
        <taxon>Ecdysozoa</taxon>
        <taxon>Arthropoda</taxon>
        <taxon>Hexapoda</taxon>
        <taxon>Insecta</taxon>
        <taxon>Pterygota</taxon>
        <taxon>Neoptera</taxon>
        <taxon>Paraneoptera</taxon>
        <taxon>Hemiptera</taxon>
        <taxon>Heteroptera</taxon>
        <taxon>Panheteroptera</taxon>
        <taxon>Cimicomorpha</taxon>
        <taxon>Miridae</taxon>
        <taxon>Dicyphina</taxon>
        <taxon>Nesidiocoris</taxon>
    </lineage>
</organism>
<feature type="non-terminal residue" evidence="1">
    <location>
        <position position="138"/>
    </location>
</feature>
<name>A0A6H5GVM4_9HEMI</name>
<dbReference type="Proteomes" id="UP000479000">
    <property type="component" value="Unassembled WGS sequence"/>
</dbReference>
<protein>
    <submittedName>
        <fullName evidence="1">Uncharacterized protein</fullName>
    </submittedName>
</protein>
<gene>
    <name evidence="1" type="ORF">NTEN_LOCUS12627</name>
</gene>
<reference evidence="1 2" key="1">
    <citation type="submission" date="2020-02" db="EMBL/GenBank/DDBJ databases">
        <authorList>
            <person name="Ferguson B K."/>
        </authorList>
    </citation>
    <scope>NUCLEOTIDE SEQUENCE [LARGE SCALE GENOMIC DNA]</scope>
</reference>